<evidence type="ECO:0000313" key="5">
    <source>
        <dbReference type="Proteomes" id="UP000438991"/>
    </source>
</evidence>
<sequence>MPRPDRPSFETETTAPVPSTEHGRRTAEHAGSGRRTARTGGTSAASDRSALQYCVDNDLI</sequence>
<dbReference type="Proteomes" id="UP000289200">
    <property type="component" value="Unassembled WGS sequence"/>
</dbReference>
<dbReference type="AlphaFoldDB" id="A0A327KA23"/>
<dbReference type="RefSeq" id="WP_111384200.1">
    <property type="nucleotide sequence ID" value="NZ_NPEW01000029.1"/>
</dbReference>
<accession>A0A327KA23</accession>
<proteinExistence type="predicted"/>
<evidence type="ECO:0000256" key="1">
    <source>
        <dbReference type="SAM" id="MobiDB-lite"/>
    </source>
</evidence>
<reference evidence="4" key="1">
    <citation type="submission" date="2018-10" db="EMBL/GenBank/DDBJ databases">
        <authorList>
            <person name="Peiro R."/>
            <person name="Begona"/>
            <person name="Cbmso G."/>
            <person name="Lopez M."/>
            <person name="Gonzalez S."/>
            <person name="Sacristan E."/>
            <person name="Castillo E."/>
        </authorList>
    </citation>
    <scope>NUCLEOTIDE SEQUENCE [LARGE SCALE GENOMIC DNA]</scope>
</reference>
<keyword evidence="4" id="KW-1185">Reference proteome</keyword>
<feature type="region of interest" description="Disordered" evidence="1">
    <location>
        <begin position="1"/>
        <end position="49"/>
    </location>
</feature>
<comment type="caution">
    <text evidence="2">The sequence shown here is derived from an EMBL/GenBank/DDBJ whole genome shotgun (WGS) entry which is preliminary data.</text>
</comment>
<dbReference type="Proteomes" id="UP000438991">
    <property type="component" value="Unassembled WGS sequence"/>
</dbReference>
<protein>
    <submittedName>
        <fullName evidence="2">Uncharacterized protein</fullName>
    </submittedName>
</protein>
<reference evidence="2 5" key="3">
    <citation type="submission" date="2019-11" db="EMBL/GenBank/DDBJ databases">
        <title>Whole-genome sequence of Rhodoplanes serenus DSM 18633, type strain.</title>
        <authorList>
            <person name="Kyndt J.A."/>
            <person name="Meyer T.E."/>
        </authorList>
    </citation>
    <scope>NUCLEOTIDE SEQUENCE [LARGE SCALE GENOMIC DNA]</scope>
    <source>
        <strain evidence="2 5">DSM 18633</strain>
    </source>
</reference>
<evidence type="ECO:0000313" key="3">
    <source>
        <dbReference type="EMBL" id="VCU11648.1"/>
    </source>
</evidence>
<gene>
    <name evidence="2" type="ORF">GJ689_09460</name>
    <name evidence="3" type="ORF">RHODGE_RHODGE_04862</name>
</gene>
<dbReference type="EMBL" id="UWOC01000207">
    <property type="protein sequence ID" value="VCU11648.1"/>
    <property type="molecule type" value="Genomic_DNA"/>
</dbReference>
<organism evidence="2 5">
    <name type="scientific">Rhodoplanes serenus</name>
    <dbReference type="NCBI Taxonomy" id="200615"/>
    <lineage>
        <taxon>Bacteria</taxon>
        <taxon>Pseudomonadati</taxon>
        <taxon>Pseudomonadota</taxon>
        <taxon>Alphaproteobacteria</taxon>
        <taxon>Hyphomicrobiales</taxon>
        <taxon>Nitrobacteraceae</taxon>
        <taxon>Rhodoplanes</taxon>
    </lineage>
</organism>
<evidence type="ECO:0000313" key="4">
    <source>
        <dbReference type="Proteomes" id="UP000289200"/>
    </source>
</evidence>
<dbReference type="EMBL" id="WNKV01000006">
    <property type="protein sequence ID" value="MTW16438.1"/>
    <property type="molecule type" value="Genomic_DNA"/>
</dbReference>
<evidence type="ECO:0000313" key="2">
    <source>
        <dbReference type="EMBL" id="MTW16438.1"/>
    </source>
</evidence>
<reference evidence="3" key="2">
    <citation type="submission" date="2018-10" db="EMBL/GenBank/DDBJ databases">
        <authorList>
            <person name="Peiro R."/>
            <person name="Begona"/>
            <person name="Cbmso G."/>
            <person name="Lopez M."/>
            <person name="Gonzalez S."/>
            <person name="Sacristan E."/>
            <person name="Castillo E."/>
        </authorList>
    </citation>
    <scope>NUCLEOTIDE SEQUENCE</scope>
    <source>
        <strain evidence="3">Rhod_genome</strain>
    </source>
</reference>
<name>A0A327KA23_9BRAD</name>